<feature type="compositionally biased region" description="Acidic residues" evidence="2">
    <location>
        <begin position="194"/>
        <end position="208"/>
    </location>
</feature>
<gene>
    <name evidence="4" type="ORF">Tco_1112969</name>
</gene>
<comment type="caution">
    <text evidence="4">The sequence shown here is derived from an EMBL/GenBank/DDBJ whole genome shotgun (WGS) entry which is preliminary data.</text>
</comment>
<feature type="region of interest" description="Disordered" evidence="2">
    <location>
        <begin position="875"/>
        <end position="894"/>
    </location>
</feature>
<name>A0ABQ5IS24_9ASTR</name>
<sequence length="1071" mass="119919">MRVFNKSTRIVEETLNIRFLENTPNVTGNRPEWLFDVDYLTISMNYVPVVAGNQTNDIAGTRDNIVTIMSSASSAVTYTSVYTDSEPGRVFWGADEEISDGGVPRVIVLGYDGLPMQPVDPPSPDYVPGPEHPASPDYVPGPEHPPSPIEIPFVPEPEYPEYLVPSEDEAPMEDQPLPADASPVALSPGYVPDSDPEEDPEEDSEEEHADYPADGGDGDDEPSDDDTDDDDADDDDEEPFEDEEDDEEEEEHLALADSPVIPVVDPVPSAGDTEAFETDESAPTPRPPQIRIPFAQTRLRRARKTVRPEPPMSASMEARIAEHAAAPTPPLPVAPSPVPLPSPLTTSPTDAGAPLGYRAAGIRMRAAVASPPSLLPPTSPRTDVPEAEMPPRKRACLTTPAPGYEIGESSAAGAARQPGPTPAIDTWDEIVEAMMEIAPTTLEGVDQRVTELDTTVRQRTEEFEIRFEEAHDDRAYLGALVNTLYRDRPHHRRTTLAMDREAVYAHHITSDSVDHFRINFDFSTWASCDTRARDPYSLRDATSLKLRSNLKKCHQEEPREQHPHRNHTYPQAVIEAQLQLDYQALLLLDWQHAMQQKQDAIQQPCFRNWRKKASAYTHENALTLTSLEEALAVKFATCTLHGNALTWWNSHVRSVRQDVAYVGHSARDCRVRPTANNNNNNNNQRTQGTNPRVITCFECEVQGHYRNDCPKLKNGNQGIGWKWQGLKRPRRVEGDTTLKKSPIVQDFPEGYPEDLPGIHQEHAINLKLILELLKKRTVGADFEDAPAHRVQNLFIKPTVRKIVPVISRECQELPRDRQKSLRRLRRTPFRDFRLVSSYLLKVSTLERAVGKFEDEIPLKINSNKLKNPLESWNVRSKSLRRKSNSPSQGWGGGGRTGGVMRSFYVLELCSVRISPTPDITLQEMSRNKERRASKGSRLLYAHGAQQMQRDFGGVVFSRIRERVMAIECEALSHHPTPSPDTACILIPAPGRVLLEAPYREGDQPYLLMLHSISPITWLSTDIALGGDPRRTPRGQLIIPARQRVWRKKTPNAQIDDADDDDALMTMRSLLK</sequence>
<keyword evidence="1" id="KW-0479">Metal-binding</keyword>
<feature type="compositionally biased region" description="Pro residues" evidence="2">
    <location>
        <begin position="118"/>
        <end position="133"/>
    </location>
</feature>
<dbReference type="EMBL" id="BQNB010021080">
    <property type="protein sequence ID" value="GJU02631.1"/>
    <property type="molecule type" value="Genomic_DNA"/>
</dbReference>
<feature type="compositionally biased region" description="Acidic residues" evidence="2">
    <location>
        <begin position="216"/>
        <end position="251"/>
    </location>
</feature>
<dbReference type="InterPro" id="IPR036875">
    <property type="entry name" value="Znf_CCHC_sf"/>
</dbReference>
<accession>A0ABQ5IS24</accession>
<dbReference type="PROSITE" id="PS50158">
    <property type="entry name" value="ZF_CCHC"/>
    <property type="match status" value="1"/>
</dbReference>
<keyword evidence="4" id="KW-0808">Transferase</keyword>
<keyword evidence="4" id="KW-0695">RNA-directed DNA polymerase</keyword>
<dbReference type="Gene3D" id="4.10.60.10">
    <property type="entry name" value="Zinc finger, CCHC-type"/>
    <property type="match status" value="1"/>
</dbReference>
<feature type="compositionally biased region" description="Pro residues" evidence="2">
    <location>
        <begin position="142"/>
        <end position="157"/>
    </location>
</feature>
<reference evidence="4" key="1">
    <citation type="journal article" date="2022" name="Int. J. Mol. Sci.">
        <title>Draft Genome of Tanacetum Coccineum: Genomic Comparison of Closely Related Tanacetum-Family Plants.</title>
        <authorList>
            <person name="Yamashiro T."/>
            <person name="Shiraishi A."/>
            <person name="Nakayama K."/>
            <person name="Satake H."/>
        </authorList>
    </citation>
    <scope>NUCLEOTIDE SEQUENCE</scope>
</reference>
<feature type="domain" description="CCHC-type" evidence="3">
    <location>
        <begin position="696"/>
        <end position="711"/>
    </location>
</feature>
<evidence type="ECO:0000256" key="1">
    <source>
        <dbReference type="PROSITE-ProRule" id="PRU00047"/>
    </source>
</evidence>
<dbReference type="GO" id="GO:0003964">
    <property type="term" value="F:RNA-directed DNA polymerase activity"/>
    <property type="evidence" value="ECO:0007669"/>
    <property type="project" value="UniProtKB-KW"/>
</dbReference>
<keyword evidence="5" id="KW-1185">Reference proteome</keyword>
<feature type="region of interest" description="Disordered" evidence="2">
    <location>
        <begin position="370"/>
        <end position="390"/>
    </location>
</feature>
<feature type="compositionally biased region" description="Low complexity" evidence="2">
    <location>
        <begin position="257"/>
        <end position="269"/>
    </location>
</feature>
<evidence type="ECO:0000313" key="5">
    <source>
        <dbReference type="Proteomes" id="UP001151760"/>
    </source>
</evidence>
<evidence type="ECO:0000256" key="2">
    <source>
        <dbReference type="SAM" id="MobiDB-lite"/>
    </source>
</evidence>
<dbReference type="InterPro" id="IPR001878">
    <property type="entry name" value="Znf_CCHC"/>
</dbReference>
<keyword evidence="1" id="KW-0862">Zinc</keyword>
<reference evidence="4" key="2">
    <citation type="submission" date="2022-01" db="EMBL/GenBank/DDBJ databases">
        <authorList>
            <person name="Yamashiro T."/>
            <person name="Shiraishi A."/>
            <person name="Satake H."/>
            <person name="Nakayama K."/>
        </authorList>
    </citation>
    <scope>NUCLEOTIDE SEQUENCE</scope>
</reference>
<feature type="region of interest" description="Disordered" evidence="2">
    <location>
        <begin position="116"/>
        <end position="312"/>
    </location>
</feature>
<protein>
    <submittedName>
        <fullName evidence="4">Reverse transcriptase domain-containing protein</fullName>
    </submittedName>
</protein>
<keyword evidence="4" id="KW-0548">Nucleotidyltransferase</keyword>
<evidence type="ECO:0000259" key="3">
    <source>
        <dbReference type="PROSITE" id="PS50158"/>
    </source>
</evidence>
<organism evidence="4 5">
    <name type="scientific">Tanacetum coccineum</name>
    <dbReference type="NCBI Taxonomy" id="301880"/>
    <lineage>
        <taxon>Eukaryota</taxon>
        <taxon>Viridiplantae</taxon>
        <taxon>Streptophyta</taxon>
        <taxon>Embryophyta</taxon>
        <taxon>Tracheophyta</taxon>
        <taxon>Spermatophyta</taxon>
        <taxon>Magnoliopsida</taxon>
        <taxon>eudicotyledons</taxon>
        <taxon>Gunneridae</taxon>
        <taxon>Pentapetalae</taxon>
        <taxon>asterids</taxon>
        <taxon>campanulids</taxon>
        <taxon>Asterales</taxon>
        <taxon>Asteraceae</taxon>
        <taxon>Asteroideae</taxon>
        <taxon>Anthemideae</taxon>
        <taxon>Anthemidinae</taxon>
        <taxon>Tanacetum</taxon>
    </lineage>
</organism>
<dbReference type="SUPFAM" id="SSF57756">
    <property type="entry name" value="Retrovirus zinc finger-like domains"/>
    <property type="match status" value="1"/>
</dbReference>
<dbReference type="Proteomes" id="UP001151760">
    <property type="component" value="Unassembled WGS sequence"/>
</dbReference>
<evidence type="ECO:0000313" key="4">
    <source>
        <dbReference type="EMBL" id="GJU02631.1"/>
    </source>
</evidence>
<keyword evidence="1" id="KW-0863">Zinc-finger</keyword>
<proteinExistence type="predicted"/>